<dbReference type="Gene3D" id="2.40.420.20">
    <property type="match status" value="1"/>
</dbReference>
<dbReference type="RefSeq" id="WP_068151910.1">
    <property type="nucleotide sequence ID" value="NZ_JBHSCR010000005.1"/>
</dbReference>
<feature type="coiled-coil region" evidence="2">
    <location>
        <begin position="111"/>
        <end position="169"/>
    </location>
</feature>
<dbReference type="NCBIfam" id="TIGR01730">
    <property type="entry name" value="RND_mfp"/>
    <property type="match status" value="1"/>
</dbReference>
<dbReference type="Gene3D" id="1.10.287.470">
    <property type="entry name" value="Helix hairpin bin"/>
    <property type="match status" value="1"/>
</dbReference>
<evidence type="ECO:0000313" key="5">
    <source>
        <dbReference type="Proteomes" id="UP001595776"/>
    </source>
</evidence>
<evidence type="ECO:0000256" key="2">
    <source>
        <dbReference type="SAM" id="Coils"/>
    </source>
</evidence>
<keyword evidence="5" id="KW-1185">Reference proteome</keyword>
<keyword evidence="2" id="KW-0175">Coiled coil</keyword>
<gene>
    <name evidence="4" type="ORF">ACFO5Q_09025</name>
</gene>
<evidence type="ECO:0000256" key="1">
    <source>
        <dbReference type="ARBA" id="ARBA00009477"/>
    </source>
</evidence>
<dbReference type="Pfam" id="PF25973">
    <property type="entry name" value="BSH_CzcB"/>
    <property type="match status" value="1"/>
</dbReference>
<dbReference type="InterPro" id="IPR058647">
    <property type="entry name" value="BSH_CzcB-like"/>
</dbReference>
<protein>
    <submittedName>
        <fullName evidence="4">Efflux RND transporter periplasmic adaptor subunit</fullName>
    </submittedName>
</protein>
<dbReference type="Gene3D" id="2.40.50.100">
    <property type="match status" value="1"/>
</dbReference>
<dbReference type="PANTHER" id="PTHR30469:SF11">
    <property type="entry name" value="BLL4320 PROTEIN"/>
    <property type="match status" value="1"/>
</dbReference>
<proteinExistence type="inferred from homology"/>
<dbReference type="SUPFAM" id="SSF111369">
    <property type="entry name" value="HlyD-like secretion proteins"/>
    <property type="match status" value="1"/>
</dbReference>
<dbReference type="Proteomes" id="UP001595776">
    <property type="component" value="Unassembled WGS sequence"/>
</dbReference>
<dbReference type="Gene3D" id="2.40.30.170">
    <property type="match status" value="1"/>
</dbReference>
<dbReference type="EMBL" id="JBHSCR010000005">
    <property type="protein sequence ID" value="MFC4347984.1"/>
    <property type="molecule type" value="Genomic_DNA"/>
</dbReference>
<comment type="similarity">
    <text evidence="1">Belongs to the membrane fusion protein (MFP) (TC 8.A.1) family.</text>
</comment>
<comment type="caution">
    <text evidence="4">The sequence shown here is derived from an EMBL/GenBank/DDBJ whole genome shotgun (WGS) entry which is preliminary data.</text>
</comment>
<feature type="domain" description="CzcB-like barrel-sandwich hybrid" evidence="3">
    <location>
        <begin position="74"/>
        <end position="211"/>
    </location>
</feature>
<sequence>MTVQRAKIFKAAGILAAVGIFSSILAARITAQSIPESGQSRSLPVRTTEVVLEHGYHAKRTFTGRAVPGRISQMAFELGGSVSAIAVDLGSRVKKGDTLAALDTARLAAQRAQLLAEQDEVKARLDLAERTLKRTQETYAQGHASAQNLDEAEANAISLRANQKRLEAAIAALDVDLTKSRITAPFDGVITARFLDEGTVVAAGTSIVEISENKRMEAHVGMPPKYAQAARDGAPIELRDGRRNTISGATLRSVVPSIEGQTRTMMVTFDLPTGTAARGELITAVVSDWEEAKGAWLPLRALSSDVRGLWRVNKIVDGPEGPHVQFENVQILYTDNNRVFVTGTISAGDQVIADGIERLAPGQRVTILPSSPEPRG</sequence>
<organism evidence="4 5">
    <name type="scientific">Kordiimonas lipolytica</name>
    <dbReference type="NCBI Taxonomy" id="1662421"/>
    <lineage>
        <taxon>Bacteria</taxon>
        <taxon>Pseudomonadati</taxon>
        <taxon>Pseudomonadota</taxon>
        <taxon>Alphaproteobacteria</taxon>
        <taxon>Kordiimonadales</taxon>
        <taxon>Kordiimonadaceae</taxon>
        <taxon>Kordiimonas</taxon>
    </lineage>
</organism>
<name>A0ABV8UAV2_9PROT</name>
<dbReference type="InterPro" id="IPR006143">
    <property type="entry name" value="RND_pump_MFP"/>
</dbReference>
<accession>A0ABV8UAV2</accession>
<reference evidence="5" key="1">
    <citation type="journal article" date="2019" name="Int. J. Syst. Evol. Microbiol.">
        <title>The Global Catalogue of Microorganisms (GCM) 10K type strain sequencing project: providing services to taxonomists for standard genome sequencing and annotation.</title>
        <authorList>
            <consortium name="The Broad Institute Genomics Platform"/>
            <consortium name="The Broad Institute Genome Sequencing Center for Infectious Disease"/>
            <person name="Wu L."/>
            <person name="Ma J."/>
        </authorList>
    </citation>
    <scope>NUCLEOTIDE SEQUENCE [LARGE SCALE GENOMIC DNA]</scope>
    <source>
        <strain evidence="5">CGMCC 1.15304</strain>
    </source>
</reference>
<evidence type="ECO:0000313" key="4">
    <source>
        <dbReference type="EMBL" id="MFC4347984.1"/>
    </source>
</evidence>
<evidence type="ECO:0000259" key="3">
    <source>
        <dbReference type="Pfam" id="PF25973"/>
    </source>
</evidence>
<dbReference type="PANTHER" id="PTHR30469">
    <property type="entry name" value="MULTIDRUG RESISTANCE PROTEIN MDTA"/>
    <property type="match status" value="1"/>
</dbReference>